<protein>
    <submittedName>
        <fullName evidence="2">ABC transporter</fullName>
    </submittedName>
</protein>
<sequence>SDLAPLFEAWGLRLLPGKVLGDGAYAMSISLGRDQRPARHPAWLSLPREALDQDDIATAGLESLTLATPGILERLPGASTSFTPLLQSSTQAMPFDASRFGLLRDPGDLMRELR</sequence>
<dbReference type="InterPro" id="IPR019196">
    <property type="entry name" value="ABC_transp_unknown"/>
</dbReference>
<feature type="domain" description="ABC-type uncharacterised transport system" evidence="1">
    <location>
        <begin position="1"/>
        <end position="110"/>
    </location>
</feature>
<evidence type="ECO:0000313" key="2">
    <source>
        <dbReference type="EMBL" id="RCI69310.1"/>
    </source>
</evidence>
<accession>A0A367LW43</accession>
<name>A0A367LW43_PSEAI</name>
<proteinExistence type="predicted"/>
<evidence type="ECO:0000259" key="1">
    <source>
        <dbReference type="Pfam" id="PF09822"/>
    </source>
</evidence>
<reference evidence="2 3" key="1">
    <citation type="submission" date="2018-07" db="EMBL/GenBank/DDBJ databases">
        <title>Mechanisms of high-level aminoglycoside resistance among Gram-negative pathogens in Brazil.</title>
        <authorList>
            <person name="Ballaben A.S."/>
            <person name="Darini A.L.C."/>
            <person name="Doi Y."/>
        </authorList>
    </citation>
    <scope>NUCLEOTIDE SEQUENCE [LARGE SCALE GENOMIC DNA]</scope>
    <source>
        <strain evidence="2 3">B2-305</strain>
    </source>
</reference>
<feature type="non-terminal residue" evidence="2">
    <location>
        <position position="1"/>
    </location>
</feature>
<dbReference type="Proteomes" id="UP000253594">
    <property type="component" value="Unassembled WGS sequence"/>
</dbReference>
<organism evidence="2 3">
    <name type="scientific">Pseudomonas aeruginosa</name>
    <dbReference type="NCBI Taxonomy" id="287"/>
    <lineage>
        <taxon>Bacteria</taxon>
        <taxon>Pseudomonadati</taxon>
        <taxon>Pseudomonadota</taxon>
        <taxon>Gammaproteobacteria</taxon>
        <taxon>Pseudomonadales</taxon>
        <taxon>Pseudomonadaceae</taxon>
        <taxon>Pseudomonas</taxon>
    </lineage>
</organism>
<comment type="caution">
    <text evidence="2">The sequence shown here is derived from an EMBL/GenBank/DDBJ whole genome shotgun (WGS) entry which is preliminary data.</text>
</comment>
<dbReference type="Pfam" id="PF09822">
    <property type="entry name" value="ABC_transp_aux"/>
    <property type="match status" value="1"/>
</dbReference>
<dbReference type="AlphaFoldDB" id="A0A367LW43"/>
<evidence type="ECO:0000313" key="3">
    <source>
        <dbReference type="Proteomes" id="UP000253594"/>
    </source>
</evidence>
<gene>
    <name evidence="2" type="ORF">DT376_40630</name>
</gene>
<dbReference type="EMBL" id="QORE01003208">
    <property type="protein sequence ID" value="RCI69310.1"/>
    <property type="molecule type" value="Genomic_DNA"/>
</dbReference>
<feature type="non-terminal residue" evidence="2">
    <location>
        <position position="114"/>
    </location>
</feature>